<accession>A0A915IB20</accession>
<keyword evidence="1" id="KW-1185">Reference proteome</keyword>
<organism evidence="1 2">
    <name type="scientific">Romanomermis culicivorax</name>
    <name type="common">Nematode worm</name>
    <dbReference type="NCBI Taxonomy" id="13658"/>
    <lineage>
        <taxon>Eukaryota</taxon>
        <taxon>Metazoa</taxon>
        <taxon>Ecdysozoa</taxon>
        <taxon>Nematoda</taxon>
        <taxon>Enoplea</taxon>
        <taxon>Dorylaimia</taxon>
        <taxon>Mermithida</taxon>
        <taxon>Mermithoidea</taxon>
        <taxon>Mermithidae</taxon>
        <taxon>Romanomermis</taxon>
    </lineage>
</organism>
<dbReference type="AlphaFoldDB" id="A0A915IB20"/>
<evidence type="ECO:0000313" key="1">
    <source>
        <dbReference type="Proteomes" id="UP000887565"/>
    </source>
</evidence>
<dbReference type="Proteomes" id="UP000887565">
    <property type="component" value="Unplaced"/>
</dbReference>
<sequence length="68" mass="8245">MHTLHRGVRILHFFRNNLQRLMQMRHFALEKPRKRKSSLYTISQMGQYLTFYAAESSKKKIFTLHYSA</sequence>
<protein>
    <submittedName>
        <fullName evidence="2">Uncharacterized protein</fullName>
    </submittedName>
</protein>
<proteinExistence type="predicted"/>
<dbReference type="WBParaSite" id="nRc.2.0.1.t10968-RA">
    <property type="protein sequence ID" value="nRc.2.0.1.t10968-RA"/>
    <property type="gene ID" value="nRc.2.0.1.g10968"/>
</dbReference>
<reference evidence="2" key="1">
    <citation type="submission" date="2022-11" db="UniProtKB">
        <authorList>
            <consortium name="WormBaseParasite"/>
        </authorList>
    </citation>
    <scope>IDENTIFICATION</scope>
</reference>
<evidence type="ECO:0000313" key="2">
    <source>
        <dbReference type="WBParaSite" id="nRc.2.0.1.t10968-RA"/>
    </source>
</evidence>
<name>A0A915IB20_ROMCU</name>